<dbReference type="SUPFAM" id="SSF52151">
    <property type="entry name" value="FabD/lysophospholipase-like"/>
    <property type="match status" value="1"/>
</dbReference>
<dbReference type="InterPro" id="IPR016035">
    <property type="entry name" value="Acyl_Trfase/lysoPLipase"/>
</dbReference>
<feature type="region of interest" description="Disordered" evidence="5">
    <location>
        <begin position="259"/>
        <end position="295"/>
    </location>
</feature>
<dbReference type="EC" id="3.1.1.3" evidence="1"/>
<dbReference type="InterPro" id="IPR002641">
    <property type="entry name" value="PNPLA_dom"/>
</dbReference>
<evidence type="ECO:0000313" key="8">
    <source>
        <dbReference type="Proteomes" id="UP000515145"/>
    </source>
</evidence>
<name>A0A6P7KHK6_9TELE</name>
<dbReference type="GO" id="GO:0019433">
    <property type="term" value="P:triglyceride catabolic process"/>
    <property type="evidence" value="ECO:0007669"/>
    <property type="project" value="TreeGrafter"/>
</dbReference>
<accession>A0A6P7KHK6</accession>
<keyword evidence="8" id="KW-1185">Reference proteome</keyword>
<feature type="compositionally biased region" description="Low complexity" evidence="5">
    <location>
        <begin position="429"/>
        <end position="444"/>
    </location>
</feature>
<dbReference type="OrthoDB" id="197155at2759"/>
<dbReference type="FunFam" id="3.40.1090.10:FF:000003">
    <property type="entry name" value="Patatin-like phospholipase domain-containing protein 2"/>
    <property type="match status" value="1"/>
</dbReference>
<dbReference type="Gene3D" id="3.40.1090.10">
    <property type="entry name" value="Cytosolic phospholipase A2 catalytic domain"/>
    <property type="match status" value="2"/>
</dbReference>
<evidence type="ECO:0000256" key="1">
    <source>
        <dbReference type="ARBA" id="ARBA00013279"/>
    </source>
</evidence>
<dbReference type="GO" id="GO:0055088">
    <property type="term" value="P:lipid homeostasis"/>
    <property type="evidence" value="ECO:0007669"/>
    <property type="project" value="TreeGrafter"/>
</dbReference>
<feature type="transmembrane region" description="Helical" evidence="6">
    <location>
        <begin position="43"/>
        <end position="62"/>
    </location>
</feature>
<dbReference type="InterPro" id="IPR033562">
    <property type="entry name" value="PLPL"/>
</dbReference>
<reference evidence="9" key="1">
    <citation type="submission" date="2025-08" db="UniProtKB">
        <authorList>
            <consortium name="RefSeq"/>
        </authorList>
    </citation>
    <scope>IDENTIFICATION</scope>
</reference>
<feature type="short sequence motif" description="GXSXG" evidence="4">
    <location>
        <begin position="45"/>
        <end position="49"/>
    </location>
</feature>
<feature type="active site" description="Nucleophile" evidence="4">
    <location>
        <position position="47"/>
    </location>
</feature>
<evidence type="ECO:0000256" key="3">
    <source>
        <dbReference type="ARBA" id="ARBA00023098"/>
    </source>
</evidence>
<keyword evidence="6" id="KW-0812">Transmembrane</keyword>
<proteinExistence type="predicted"/>
<dbReference type="AlphaFoldDB" id="A0A6P7KHK6"/>
<dbReference type="PANTHER" id="PTHR12406">
    <property type="entry name" value="CALCIUM-INDEPENDENT PHOSPHOLIPASE A2 IPLA2 -RELATED"/>
    <property type="match status" value="1"/>
</dbReference>
<organism evidence="8 9">
    <name type="scientific">Parambassis ranga</name>
    <name type="common">Indian glassy fish</name>
    <dbReference type="NCBI Taxonomy" id="210632"/>
    <lineage>
        <taxon>Eukaryota</taxon>
        <taxon>Metazoa</taxon>
        <taxon>Chordata</taxon>
        <taxon>Craniata</taxon>
        <taxon>Vertebrata</taxon>
        <taxon>Euteleostomi</taxon>
        <taxon>Actinopterygii</taxon>
        <taxon>Neopterygii</taxon>
        <taxon>Teleostei</taxon>
        <taxon>Neoteleostei</taxon>
        <taxon>Acanthomorphata</taxon>
        <taxon>Ovalentaria</taxon>
        <taxon>Ambassidae</taxon>
        <taxon>Parambassis</taxon>
    </lineage>
</organism>
<feature type="short sequence motif" description="GXGXXG" evidence="4">
    <location>
        <begin position="14"/>
        <end position="19"/>
    </location>
</feature>
<feature type="compositionally biased region" description="Acidic residues" evidence="5">
    <location>
        <begin position="272"/>
        <end position="288"/>
    </location>
</feature>
<dbReference type="CDD" id="cd07220">
    <property type="entry name" value="Pat_PNPLA2"/>
    <property type="match status" value="1"/>
</dbReference>
<evidence type="ECO:0000256" key="2">
    <source>
        <dbReference type="ARBA" id="ARBA00022801"/>
    </source>
</evidence>
<evidence type="ECO:0000259" key="7">
    <source>
        <dbReference type="PROSITE" id="PS51635"/>
    </source>
</evidence>
<keyword evidence="6" id="KW-1133">Transmembrane helix</keyword>
<feature type="active site" description="Proton acceptor" evidence="4">
    <location>
        <position position="166"/>
    </location>
</feature>
<gene>
    <name evidence="9" type="primary">LOC114452561</name>
</gene>
<feature type="domain" description="PNPLA" evidence="7">
    <location>
        <begin position="10"/>
        <end position="179"/>
    </location>
</feature>
<sequence length="508" mass="56327">MFDLSKEWSISFAGCGFMGIYYAGATSCILERFPRLIQDATKIYGSSAGALMAAVLTLGIPLEKCCANLMFVAKEARKHALGPLHPAFNLLQIVQDSLLGHLPEDAHLRATGRLSVSLTRVPDGKNELVSEFETRDELIQALICSCFVPFYCGVIPPTYRGVHYVDGAVSDNLPQCHLKQTITFSAYAGESDICPRGDTLNFHEVRFNNVSIQVTPENLYRVTSTFFPPGPEAMAEICHNGYMDALRFLQENKLISSESPMRCLDSPKPSWSEEEEGEKNLAEAEESTQESGQKHDHRWWLDSQLPVSIQKVLCNACREANSAGGLLSHMTEYLPKKVTSYLQIPCTLPVESACSLAQRLVDWIPEVPRDMSWFYGMVGDIYKQALKEDEEYIESEAPMRRSTSLPLGLNLWNQDKENTVDFPLTPEATPTSSHTFTWSSPSSSDYRPLTPPPTPTASGSSKFDDAGTKSPPSAGRGWALGRAVGWLRNIRSEQSETIKTEDSLSAFK</sequence>
<dbReference type="PROSITE" id="PS51635">
    <property type="entry name" value="PNPLA"/>
    <property type="match status" value="1"/>
</dbReference>
<dbReference type="InterPro" id="IPR033903">
    <property type="entry name" value="PNPLA2"/>
</dbReference>
<dbReference type="GO" id="GO:0016020">
    <property type="term" value="C:membrane"/>
    <property type="evidence" value="ECO:0007669"/>
    <property type="project" value="TreeGrafter"/>
</dbReference>
<keyword evidence="4" id="KW-0442">Lipid degradation</keyword>
<keyword evidence="6" id="KW-0472">Membrane</keyword>
<dbReference type="InParanoid" id="A0A6P7KHK6"/>
<keyword evidence="2 4" id="KW-0378">Hydrolase</keyword>
<dbReference type="GeneID" id="114452561"/>
<dbReference type="GO" id="GO:0004806">
    <property type="term" value="F:triacylglycerol lipase activity"/>
    <property type="evidence" value="ECO:0007669"/>
    <property type="project" value="UniProtKB-EC"/>
</dbReference>
<dbReference type="GO" id="GO:0010898">
    <property type="term" value="P:positive regulation of triglyceride catabolic process"/>
    <property type="evidence" value="ECO:0007669"/>
    <property type="project" value="InterPro"/>
</dbReference>
<feature type="transmembrane region" description="Helical" evidence="6">
    <location>
        <begin position="12"/>
        <end position="31"/>
    </location>
</feature>
<evidence type="ECO:0000256" key="6">
    <source>
        <dbReference type="SAM" id="Phobius"/>
    </source>
</evidence>
<dbReference type="PROSITE" id="PS51257">
    <property type="entry name" value="PROKAR_LIPOPROTEIN"/>
    <property type="match status" value="1"/>
</dbReference>
<evidence type="ECO:0000256" key="5">
    <source>
        <dbReference type="SAM" id="MobiDB-lite"/>
    </source>
</evidence>
<dbReference type="PANTHER" id="PTHR12406:SF22">
    <property type="entry name" value="1-ACYLGLYCEROL-3-PHOSPHATE O-ACYLTRANSFERASE PNPLA3"/>
    <property type="match status" value="1"/>
</dbReference>
<keyword evidence="3 4" id="KW-0443">Lipid metabolism</keyword>
<dbReference type="RefSeq" id="XP_028287732.1">
    <property type="nucleotide sequence ID" value="XM_028431931.1"/>
</dbReference>
<dbReference type="GO" id="GO:0005811">
    <property type="term" value="C:lipid droplet"/>
    <property type="evidence" value="ECO:0007669"/>
    <property type="project" value="TreeGrafter"/>
</dbReference>
<evidence type="ECO:0000313" key="9">
    <source>
        <dbReference type="RefSeq" id="XP_028287732.1"/>
    </source>
</evidence>
<protein>
    <recommendedName>
        <fullName evidence="1">triacylglycerol lipase</fullName>
        <ecNumber evidence="1">3.1.1.3</ecNumber>
    </recommendedName>
</protein>
<dbReference type="GO" id="GO:0005737">
    <property type="term" value="C:cytoplasm"/>
    <property type="evidence" value="ECO:0007669"/>
    <property type="project" value="TreeGrafter"/>
</dbReference>
<dbReference type="Proteomes" id="UP000515145">
    <property type="component" value="Chromosome 19"/>
</dbReference>
<evidence type="ECO:0000256" key="4">
    <source>
        <dbReference type="PROSITE-ProRule" id="PRU01161"/>
    </source>
</evidence>
<feature type="short sequence motif" description="DGA/G" evidence="4">
    <location>
        <begin position="166"/>
        <end position="168"/>
    </location>
</feature>
<feature type="region of interest" description="Disordered" evidence="5">
    <location>
        <begin position="422"/>
        <end position="478"/>
    </location>
</feature>
<dbReference type="Pfam" id="PF01734">
    <property type="entry name" value="Patatin"/>
    <property type="match status" value="1"/>
</dbReference>